<keyword evidence="9" id="KW-0597">Phosphoprotein</keyword>
<dbReference type="InterPro" id="IPR000998">
    <property type="entry name" value="MAM_dom"/>
</dbReference>
<dbReference type="InterPro" id="IPR050122">
    <property type="entry name" value="RTK"/>
</dbReference>
<evidence type="ECO:0000256" key="3">
    <source>
        <dbReference type="ARBA" id="ARBA00022741"/>
    </source>
</evidence>
<keyword evidence="6" id="KW-0829">Tyrosine-protein kinase</keyword>
<dbReference type="GO" id="GO:0045664">
    <property type="term" value="P:regulation of neuron differentiation"/>
    <property type="evidence" value="ECO:0007669"/>
    <property type="project" value="TreeGrafter"/>
</dbReference>
<dbReference type="GO" id="GO:0005886">
    <property type="term" value="C:plasma membrane"/>
    <property type="evidence" value="ECO:0007669"/>
    <property type="project" value="TreeGrafter"/>
</dbReference>
<dbReference type="EMBL" id="PZQS01000008">
    <property type="protein sequence ID" value="PVD25737.1"/>
    <property type="molecule type" value="Genomic_DNA"/>
</dbReference>
<evidence type="ECO:0000256" key="5">
    <source>
        <dbReference type="ARBA" id="ARBA00022840"/>
    </source>
</evidence>
<feature type="domain" description="MAM" evidence="12">
    <location>
        <begin position="15"/>
        <end position="184"/>
    </location>
</feature>
<reference evidence="13 14" key="1">
    <citation type="submission" date="2018-04" db="EMBL/GenBank/DDBJ databases">
        <title>The genome of golden apple snail Pomacea canaliculata provides insight into stress tolerance and invasive adaptation.</title>
        <authorList>
            <person name="Liu C."/>
            <person name="Liu B."/>
            <person name="Ren Y."/>
            <person name="Zhang Y."/>
            <person name="Wang H."/>
            <person name="Li S."/>
            <person name="Jiang F."/>
            <person name="Yin L."/>
            <person name="Zhang G."/>
            <person name="Qian W."/>
            <person name="Fan W."/>
        </authorList>
    </citation>
    <scope>NUCLEOTIDE SEQUENCE [LARGE SCALE GENOMIC DNA]</scope>
    <source>
        <strain evidence="13">SZHN2017</strain>
        <tissue evidence="13">Muscle</tissue>
    </source>
</reference>
<dbReference type="GO" id="GO:0004714">
    <property type="term" value="F:transmembrane receptor protein tyrosine kinase activity"/>
    <property type="evidence" value="ECO:0007669"/>
    <property type="project" value="UniProtKB-EC"/>
</dbReference>
<dbReference type="InterPro" id="IPR013320">
    <property type="entry name" value="ConA-like_dom_sf"/>
</dbReference>
<dbReference type="EC" id="2.7.10.1" evidence="9"/>
<dbReference type="PROSITE" id="PS00239">
    <property type="entry name" value="RECEPTOR_TYR_KIN_II"/>
    <property type="match status" value="1"/>
</dbReference>
<dbReference type="Proteomes" id="UP000245119">
    <property type="component" value="Linkage Group LG8"/>
</dbReference>
<evidence type="ECO:0000256" key="6">
    <source>
        <dbReference type="ARBA" id="ARBA00023137"/>
    </source>
</evidence>
<dbReference type="OrthoDB" id="98077at2759"/>
<sequence length="918" mass="101117">MFPELVPEGGRVDFSNCDFQAGKCFWYTTTSTPLVKEDSGWNVLHRNSSNKPYLPDPFTAGDFAYIELLRSARALYKSDFLRSVGFPSYHAPAGECKVRFFYCILGSSRLYLEQVKLADKKPQLLWTSPDVISDSPCSWQRASVSLLTGSSSSYVLQFYVQREHGNDHTSVSLTNITLTSSCLTKDVFESCGAAGPTGPTQEMCRTAYGPNRTVHVIQDGSWQGAQLWTVPLTSTYRVKAVGARGGAGGSPINTLLRSPVYIEGQVDFNEGDQIMVVVGQAGHDSCYATKARQQLEVCRVHADNNSSETFPKSGGGGGGATFVYLDLKTSFASPAENHSHTPTRNYPQEWINVTGRSFSGRTCPWTNITVAMGGFGGGIGACGEYGGYGGGHAGWPSSAQNQTQGKMGSFYVSPSVLLLSSRSDHPEQSEHGFLELHLVDEGCQCDYLCMWPHAALTDPVQCLCKSDLSLANDGSPCEVISRPLDVTPAPKDAPVGFAIVMAMSLIPIVALIAFALFVVYTLRYGSMNGRLLHVRICIMQCLRIYSKSLSSEPLTTLPARVIEANPLYDLTAGKITDQKLPEIPRDNLRLSEQLGQGAFGEVYKGFLSGMSGTEREVAVAVKTLPPLCNEQTELDFFMEAYIIRKFNHPNIVRLLGVCFDDHPRYIVLELLAGGNLKSFLQESRPSENKPSNLIINDLVDLARDIAAGCSYLEKNHFIHRDIAARNCLLTTKGPERVAKLADFGMSRDVYRSDYYRKEGRAFLPIKWMPPEAFTEGIFTTKTDVWSYGVVLWEIFSMGCMPYPGLNNTEVMNFLHIGGRLVAPHSCPQPLYELMLSCWMHRAEERPDFDYILQTLNTISQDTATMLQHPPLVQIPPLCGGKGIKLLNHPVPALREDSPVHRALSDSSLEPLLKSESIL</sequence>
<keyword evidence="2" id="KW-0808">Transferase</keyword>
<organism evidence="13 14">
    <name type="scientific">Pomacea canaliculata</name>
    <name type="common">Golden apple snail</name>
    <dbReference type="NCBI Taxonomy" id="400727"/>
    <lineage>
        <taxon>Eukaryota</taxon>
        <taxon>Metazoa</taxon>
        <taxon>Spiralia</taxon>
        <taxon>Lophotrochozoa</taxon>
        <taxon>Mollusca</taxon>
        <taxon>Gastropoda</taxon>
        <taxon>Caenogastropoda</taxon>
        <taxon>Architaenioglossa</taxon>
        <taxon>Ampullarioidea</taxon>
        <taxon>Ampullariidae</taxon>
        <taxon>Pomacea</taxon>
    </lineage>
</organism>
<comment type="similarity">
    <text evidence="9">Belongs to the protein kinase superfamily. Tyr protein kinase family. Insulin receptor subfamily.</text>
</comment>
<feature type="transmembrane region" description="Helical" evidence="10">
    <location>
        <begin position="495"/>
        <end position="522"/>
    </location>
</feature>
<gene>
    <name evidence="13" type="ORF">C0Q70_13397</name>
</gene>
<dbReference type="Pfam" id="PF07714">
    <property type="entry name" value="PK_Tyr_Ser-Thr"/>
    <property type="match status" value="1"/>
</dbReference>
<dbReference type="PANTHER" id="PTHR24416:SF604">
    <property type="entry name" value="RECEPTOR PROTEIN-TYROSINE KINASE"/>
    <property type="match status" value="1"/>
</dbReference>
<dbReference type="InterPro" id="IPR017441">
    <property type="entry name" value="Protein_kinase_ATP_BS"/>
</dbReference>
<keyword evidence="9" id="KW-0675">Receptor</keyword>
<dbReference type="STRING" id="400727.A0A2T7NX39"/>
<keyword evidence="5 8" id="KW-0067">ATP-binding</keyword>
<evidence type="ECO:0000259" key="11">
    <source>
        <dbReference type="PROSITE" id="PS50011"/>
    </source>
</evidence>
<dbReference type="InterPro" id="IPR001245">
    <property type="entry name" value="Ser-Thr/Tyr_kinase_cat_dom"/>
</dbReference>
<keyword evidence="10" id="KW-1133">Transmembrane helix</keyword>
<dbReference type="GO" id="GO:0005524">
    <property type="term" value="F:ATP binding"/>
    <property type="evidence" value="ECO:0007669"/>
    <property type="project" value="UniProtKB-UniRule"/>
</dbReference>
<keyword evidence="4" id="KW-0418">Kinase</keyword>
<evidence type="ECO:0000256" key="2">
    <source>
        <dbReference type="ARBA" id="ARBA00022679"/>
    </source>
</evidence>
<accession>A0A2T7NX39</accession>
<evidence type="ECO:0000256" key="10">
    <source>
        <dbReference type="SAM" id="Phobius"/>
    </source>
</evidence>
<evidence type="ECO:0000256" key="1">
    <source>
        <dbReference type="ARBA" id="ARBA00004167"/>
    </source>
</evidence>
<protein>
    <recommendedName>
        <fullName evidence="9">Tyrosine-protein kinase receptor</fullName>
        <ecNumber evidence="9">2.7.10.1</ecNumber>
    </recommendedName>
</protein>
<dbReference type="Gene3D" id="2.60.120.200">
    <property type="match status" value="1"/>
</dbReference>
<evidence type="ECO:0000256" key="8">
    <source>
        <dbReference type="PROSITE-ProRule" id="PRU10141"/>
    </source>
</evidence>
<name>A0A2T7NX39_POMCA</name>
<dbReference type="InterPro" id="IPR011009">
    <property type="entry name" value="Kinase-like_dom_sf"/>
</dbReference>
<evidence type="ECO:0000313" key="13">
    <source>
        <dbReference type="EMBL" id="PVD25737.1"/>
    </source>
</evidence>
<evidence type="ECO:0000256" key="7">
    <source>
        <dbReference type="ARBA" id="ARBA00051243"/>
    </source>
</evidence>
<dbReference type="SUPFAM" id="SSF56112">
    <property type="entry name" value="Protein kinase-like (PK-like)"/>
    <property type="match status" value="1"/>
</dbReference>
<dbReference type="PANTHER" id="PTHR24416">
    <property type="entry name" value="TYROSINE-PROTEIN KINASE RECEPTOR"/>
    <property type="match status" value="1"/>
</dbReference>
<feature type="domain" description="Protein kinase" evidence="11">
    <location>
        <begin position="588"/>
        <end position="871"/>
    </location>
</feature>
<dbReference type="Gene3D" id="3.30.200.20">
    <property type="entry name" value="Phosphorylase Kinase, domain 1"/>
    <property type="match status" value="1"/>
</dbReference>
<evidence type="ECO:0000256" key="4">
    <source>
        <dbReference type="ARBA" id="ARBA00022777"/>
    </source>
</evidence>
<feature type="binding site" evidence="8">
    <location>
        <position position="622"/>
    </location>
    <ligand>
        <name>ATP</name>
        <dbReference type="ChEBI" id="CHEBI:30616"/>
    </ligand>
</feature>
<keyword evidence="3 8" id="KW-0547">Nucleotide-binding</keyword>
<dbReference type="PROSITE" id="PS50011">
    <property type="entry name" value="PROTEIN_KINASE_DOM"/>
    <property type="match status" value="1"/>
</dbReference>
<dbReference type="GO" id="GO:0012505">
    <property type="term" value="C:endomembrane system"/>
    <property type="evidence" value="ECO:0007669"/>
    <property type="project" value="UniProtKB-SubCell"/>
</dbReference>
<dbReference type="InterPro" id="IPR000719">
    <property type="entry name" value="Prot_kinase_dom"/>
</dbReference>
<dbReference type="PROSITE" id="PS50060">
    <property type="entry name" value="MAM_2"/>
    <property type="match status" value="1"/>
</dbReference>
<dbReference type="PROSITE" id="PS00109">
    <property type="entry name" value="PROTEIN_KINASE_TYR"/>
    <property type="match status" value="1"/>
</dbReference>
<dbReference type="PROSITE" id="PS00107">
    <property type="entry name" value="PROTEIN_KINASE_ATP"/>
    <property type="match status" value="1"/>
</dbReference>
<dbReference type="SUPFAM" id="SSF49899">
    <property type="entry name" value="Concanavalin A-like lectins/glucanases"/>
    <property type="match status" value="1"/>
</dbReference>
<dbReference type="FunFam" id="1.10.510.10:FF:000113">
    <property type="entry name" value="Tyrosine-protein kinase receptor"/>
    <property type="match status" value="1"/>
</dbReference>
<proteinExistence type="inferred from homology"/>
<keyword evidence="10" id="KW-0472">Membrane</keyword>
<evidence type="ECO:0000259" key="12">
    <source>
        <dbReference type="PROSITE" id="PS50060"/>
    </source>
</evidence>
<evidence type="ECO:0000256" key="9">
    <source>
        <dbReference type="RuleBase" id="RU000312"/>
    </source>
</evidence>
<comment type="subcellular location">
    <subcellularLocation>
        <location evidence="1">Membrane</location>
        <topology evidence="1">Single-pass membrane protein</topology>
    </subcellularLocation>
</comment>
<dbReference type="Gene3D" id="1.10.510.10">
    <property type="entry name" value="Transferase(Phosphotransferase) domain 1"/>
    <property type="match status" value="1"/>
</dbReference>
<dbReference type="GO" id="GO:0043235">
    <property type="term" value="C:receptor complex"/>
    <property type="evidence" value="ECO:0007669"/>
    <property type="project" value="TreeGrafter"/>
</dbReference>
<comment type="caution">
    <text evidence="13">The sequence shown here is derived from an EMBL/GenBank/DDBJ whole genome shotgun (WGS) entry which is preliminary data.</text>
</comment>
<dbReference type="PRINTS" id="PR00109">
    <property type="entry name" value="TYRKINASE"/>
</dbReference>
<dbReference type="InterPro" id="IPR002011">
    <property type="entry name" value="Tyr_kinase_rcpt_2_CS"/>
</dbReference>
<keyword evidence="9 10" id="KW-0812">Transmembrane</keyword>
<dbReference type="InterPro" id="IPR008266">
    <property type="entry name" value="Tyr_kinase_AS"/>
</dbReference>
<dbReference type="SMART" id="SM00219">
    <property type="entry name" value="TyrKc"/>
    <property type="match status" value="1"/>
</dbReference>
<dbReference type="AlphaFoldDB" id="A0A2T7NX39"/>
<comment type="catalytic activity">
    <reaction evidence="7 9">
        <text>L-tyrosyl-[protein] + ATP = O-phospho-L-tyrosyl-[protein] + ADP + H(+)</text>
        <dbReference type="Rhea" id="RHEA:10596"/>
        <dbReference type="Rhea" id="RHEA-COMP:10136"/>
        <dbReference type="Rhea" id="RHEA-COMP:20101"/>
        <dbReference type="ChEBI" id="CHEBI:15378"/>
        <dbReference type="ChEBI" id="CHEBI:30616"/>
        <dbReference type="ChEBI" id="CHEBI:46858"/>
        <dbReference type="ChEBI" id="CHEBI:61978"/>
        <dbReference type="ChEBI" id="CHEBI:456216"/>
        <dbReference type="EC" id="2.7.10.1"/>
    </reaction>
</comment>
<keyword evidence="14" id="KW-1185">Reference proteome</keyword>
<evidence type="ECO:0000313" key="14">
    <source>
        <dbReference type="Proteomes" id="UP000245119"/>
    </source>
</evidence>
<dbReference type="InterPro" id="IPR020635">
    <property type="entry name" value="Tyr_kinase_cat_dom"/>
</dbReference>
<dbReference type="GO" id="GO:0007169">
    <property type="term" value="P:cell surface receptor protein tyrosine kinase signaling pathway"/>
    <property type="evidence" value="ECO:0007669"/>
    <property type="project" value="InterPro"/>
</dbReference>